<evidence type="ECO:0008006" key="3">
    <source>
        <dbReference type="Google" id="ProtNLM"/>
    </source>
</evidence>
<keyword evidence="1" id="KW-0472">Membrane</keyword>
<dbReference type="PANTHER" id="PTHR36507:SF1">
    <property type="entry name" value="BLL1555 PROTEIN"/>
    <property type="match status" value="1"/>
</dbReference>
<evidence type="ECO:0000313" key="2">
    <source>
        <dbReference type="EMBL" id="CAA9544367.1"/>
    </source>
</evidence>
<dbReference type="AlphaFoldDB" id="A0A6J4UC65"/>
<dbReference type="PANTHER" id="PTHR36507">
    <property type="entry name" value="BLL1555 PROTEIN"/>
    <property type="match status" value="1"/>
</dbReference>
<dbReference type="EMBL" id="CADCWH010000060">
    <property type="protein sequence ID" value="CAA9544367.1"/>
    <property type="molecule type" value="Genomic_DNA"/>
</dbReference>
<reference evidence="2" key="1">
    <citation type="submission" date="2020-02" db="EMBL/GenBank/DDBJ databases">
        <authorList>
            <person name="Meier V. D."/>
        </authorList>
    </citation>
    <scope>NUCLEOTIDE SEQUENCE</scope>
    <source>
        <strain evidence="2">AVDCRST_MAG70</strain>
    </source>
</reference>
<accession>A0A6J4UC65</accession>
<dbReference type="Gene3D" id="2.60.40.420">
    <property type="entry name" value="Cupredoxins - blue copper proteins"/>
    <property type="match status" value="2"/>
</dbReference>
<name>A0A6J4UC65_9BACT</name>
<evidence type="ECO:0000256" key="1">
    <source>
        <dbReference type="SAM" id="Phobius"/>
    </source>
</evidence>
<gene>
    <name evidence="2" type="ORF">AVDCRST_MAG70-381</name>
</gene>
<dbReference type="InterPro" id="IPR052721">
    <property type="entry name" value="ET_Amicyanin"/>
</dbReference>
<dbReference type="SUPFAM" id="SSF49503">
    <property type="entry name" value="Cupredoxins"/>
    <property type="match status" value="2"/>
</dbReference>
<organism evidence="2">
    <name type="scientific">uncultured Thermomicrobiales bacterium</name>
    <dbReference type="NCBI Taxonomy" id="1645740"/>
    <lineage>
        <taxon>Bacteria</taxon>
        <taxon>Pseudomonadati</taxon>
        <taxon>Thermomicrobiota</taxon>
        <taxon>Thermomicrobia</taxon>
        <taxon>Thermomicrobiales</taxon>
        <taxon>environmental samples</taxon>
    </lineage>
</organism>
<dbReference type="PROSITE" id="PS51318">
    <property type="entry name" value="TAT"/>
    <property type="match status" value="1"/>
</dbReference>
<feature type="transmembrane region" description="Helical" evidence="1">
    <location>
        <begin position="28"/>
        <end position="47"/>
    </location>
</feature>
<dbReference type="InterPro" id="IPR008972">
    <property type="entry name" value="Cupredoxin"/>
</dbReference>
<keyword evidence="1" id="KW-1133">Transmembrane helix</keyword>
<dbReference type="InterPro" id="IPR006311">
    <property type="entry name" value="TAT_signal"/>
</dbReference>
<sequence>MTTRAATESAVVQELVSRYQDGMLDRRGVLRALGALGISAAALPAFVRAAAAQDATPGAEGPPPAATPVLGEQADGTTVWRVLVGGMDMMAMLEINAFLPGEITVNAGDSIFFDFGPMGGFHNVRFGTEPLPLIIPAGEGVSLDLPATPSVAATAPLLAINPAVVFGNPAPGPQTYDGTADVNSGIYFFRDPSQPFVVTLPTAGSYEYRCDVHPGMVGKVTVQEAGSELPMDQAAIDELGAQQLADYMERGAAFAEEYAAAGTPEAGVHEVLAGVNDGQVEALAFLPARVEITAGDTVRWTNGSGISPHTVTFLGGTPAPEDVVPVEGAGGPPLFAINPNTFYPSDLEGNYTGEGYLNSGYLFGEELAGRIQIPNYQIPTSFEVTFDTPGEYGYYCVLHAFAPEGGDNTDAAAFEGMVGVVVVS</sequence>
<keyword evidence="1" id="KW-0812">Transmembrane</keyword>
<protein>
    <recommendedName>
        <fullName evidence="3">Blue (type 1) copper domain-containing protein</fullName>
    </recommendedName>
</protein>
<proteinExistence type="predicted"/>